<keyword evidence="9" id="KW-0418">Kinase</keyword>
<dbReference type="InterPro" id="IPR000014">
    <property type="entry name" value="PAS"/>
</dbReference>
<dbReference type="PROSITE" id="PS50109">
    <property type="entry name" value="HIS_KIN"/>
    <property type="match status" value="1"/>
</dbReference>
<dbReference type="SUPFAM" id="SSF47384">
    <property type="entry name" value="Homodimeric domain of signal transducing histidine kinase"/>
    <property type="match status" value="1"/>
</dbReference>
<dbReference type="CDD" id="cd00082">
    <property type="entry name" value="HisKA"/>
    <property type="match status" value="1"/>
</dbReference>
<evidence type="ECO:0000256" key="13">
    <source>
        <dbReference type="ARBA" id="ARBA00023136"/>
    </source>
</evidence>
<evidence type="ECO:0000256" key="3">
    <source>
        <dbReference type="ARBA" id="ARBA00012438"/>
    </source>
</evidence>
<dbReference type="Gene3D" id="3.30.450.20">
    <property type="entry name" value="PAS domain"/>
    <property type="match status" value="2"/>
</dbReference>
<dbReference type="Pfam" id="PF00989">
    <property type="entry name" value="PAS"/>
    <property type="match status" value="1"/>
</dbReference>
<dbReference type="Gene3D" id="3.30.565.10">
    <property type="entry name" value="Histidine kinase-like ATPase, C-terminal domain"/>
    <property type="match status" value="1"/>
</dbReference>
<dbReference type="GO" id="GO:0000155">
    <property type="term" value="F:phosphorelay sensor kinase activity"/>
    <property type="evidence" value="ECO:0007669"/>
    <property type="project" value="InterPro"/>
</dbReference>
<comment type="catalytic activity">
    <reaction evidence="1">
        <text>ATP + protein L-histidine = ADP + protein N-phospho-L-histidine.</text>
        <dbReference type="EC" id="2.7.13.3"/>
    </reaction>
</comment>
<keyword evidence="6" id="KW-0808">Transferase</keyword>
<dbReference type="Proteomes" id="UP000886162">
    <property type="component" value="Unassembled WGS sequence"/>
</dbReference>
<dbReference type="AlphaFoldDB" id="A0A831PJV3"/>
<dbReference type="InterPro" id="IPR050351">
    <property type="entry name" value="BphY/WalK/GraS-like"/>
</dbReference>
<keyword evidence="5" id="KW-0597">Phosphoprotein</keyword>
<dbReference type="CDD" id="cd00075">
    <property type="entry name" value="HATPase"/>
    <property type="match status" value="1"/>
</dbReference>
<dbReference type="InterPro" id="IPR036890">
    <property type="entry name" value="HATPase_C_sf"/>
</dbReference>
<evidence type="ECO:0000256" key="2">
    <source>
        <dbReference type="ARBA" id="ARBA00004651"/>
    </source>
</evidence>
<dbReference type="EMBL" id="DSDO01000269">
    <property type="protein sequence ID" value="HDR46821.1"/>
    <property type="molecule type" value="Genomic_DNA"/>
</dbReference>
<evidence type="ECO:0000259" key="16">
    <source>
        <dbReference type="PROSITE" id="PS50112"/>
    </source>
</evidence>
<dbReference type="FunFam" id="3.30.565.10:FF:000006">
    <property type="entry name" value="Sensor histidine kinase WalK"/>
    <property type="match status" value="1"/>
</dbReference>
<keyword evidence="7 14" id="KW-0812">Transmembrane</keyword>
<dbReference type="InterPro" id="IPR004358">
    <property type="entry name" value="Sig_transdc_His_kin-like_C"/>
</dbReference>
<evidence type="ECO:0000313" key="17">
    <source>
        <dbReference type="EMBL" id="HDR46821.1"/>
    </source>
</evidence>
<dbReference type="GO" id="GO:0005886">
    <property type="term" value="C:plasma membrane"/>
    <property type="evidence" value="ECO:0007669"/>
    <property type="project" value="UniProtKB-SubCell"/>
</dbReference>
<dbReference type="Pfam" id="PF17201">
    <property type="entry name" value="Cache_3-Cache_2"/>
    <property type="match status" value="1"/>
</dbReference>
<dbReference type="SMART" id="SM00387">
    <property type="entry name" value="HATPase_c"/>
    <property type="match status" value="1"/>
</dbReference>
<dbReference type="SMART" id="SM00388">
    <property type="entry name" value="HisKA"/>
    <property type="match status" value="1"/>
</dbReference>
<dbReference type="CDD" id="cd00130">
    <property type="entry name" value="PAS"/>
    <property type="match status" value="1"/>
</dbReference>
<protein>
    <recommendedName>
        <fullName evidence="3">histidine kinase</fullName>
        <ecNumber evidence="3">2.7.13.3</ecNumber>
    </recommendedName>
</protein>
<evidence type="ECO:0000256" key="8">
    <source>
        <dbReference type="ARBA" id="ARBA00022741"/>
    </source>
</evidence>
<evidence type="ECO:0000256" key="10">
    <source>
        <dbReference type="ARBA" id="ARBA00022840"/>
    </source>
</evidence>
<dbReference type="InterPro" id="IPR003594">
    <property type="entry name" value="HATPase_dom"/>
</dbReference>
<dbReference type="InterPro" id="IPR005467">
    <property type="entry name" value="His_kinase_dom"/>
</dbReference>
<feature type="domain" description="PAS" evidence="16">
    <location>
        <begin position="227"/>
        <end position="282"/>
    </location>
</feature>
<dbReference type="PANTHER" id="PTHR45453">
    <property type="entry name" value="PHOSPHATE REGULON SENSOR PROTEIN PHOR"/>
    <property type="match status" value="1"/>
</dbReference>
<dbReference type="EC" id="2.7.13.3" evidence="3"/>
<comment type="caution">
    <text evidence="17">The sequence shown here is derived from an EMBL/GenBank/DDBJ whole genome shotgun (WGS) entry which is preliminary data.</text>
</comment>
<dbReference type="GO" id="GO:0006355">
    <property type="term" value="P:regulation of DNA-templated transcription"/>
    <property type="evidence" value="ECO:0007669"/>
    <property type="project" value="InterPro"/>
</dbReference>
<dbReference type="PRINTS" id="PR00344">
    <property type="entry name" value="BCTRLSENSOR"/>
</dbReference>
<dbReference type="SUPFAM" id="SSF55874">
    <property type="entry name" value="ATPase domain of HSP90 chaperone/DNA topoisomerase II/histidine kinase"/>
    <property type="match status" value="1"/>
</dbReference>
<evidence type="ECO:0000256" key="7">
    <source>
        <dbReference type="ARBA" id="ARBA00022692"/>
    </source>
</evidence>
<keyword evidence="8" id="KW-0547">Nucleotide-binding</keyword>
<dbReference type="InterPro" id="IPR029151">
    <property type="entry name" value="Sensor-like_sf"/>
</dbReference>
<dbReference type="NCBIfam" id="TIGR00229">
    <property type="entry name" value="sensory_box"/>
    <property type="match status" value="1"/>
</dbReference>
<evidence type="ECO:0000259" key="15">
    <source>
        <dbReference type="PROSITE" id="PS50109"/>
    </source>
</evidence>
<name>A0A831PJV3_9BACT</name>
<evidence type="ECO:0000256" key="5">
    <source>
        <dbReference type="ARBA" id="ARBA00022553"/>
    </source>
</evidence>
<dbReference type="Pfam" id="PF00512">
    <property type="entry name" value="HisKA"/>
    <property type="match status" value="1"/>
</dbReference>
<feature type="non-terminal residue" evidence="17">
    <location>
        <position position="1"/>
    </location>
</feature>
<evidence type="ECO:0000256" key="6">
    <source>
        <dbReference type="ARBA" id="ARBA00022679"/>
    </source>
</evidence>
<dbReference type="PANTHER" id="PTHR45453:SF1">
    <property type="entry name" value="PHOSPHATE REGULON SENSOR PROTEIN PHOR"/>
    <property type="match status" value="1"/>
</dbReference>
<feature type="transmembrane region" description="Helical" evidence="14">
    <location>
        <begin position="201"/>
        <end position="224"/>
    </location>
</feature>
<gene>
    <name evidence="17" type="ORF">ENN94_03870</name>
</gene>
<evidence type="ECO:0000256" key="12">
    <source>
        <dbReference type="ARBA" id="ARBA00023012"/>
    </source>
</evidence>
<keyword evidence="4" id="KW-1003">Cell membrane</keyword>
<dbReference type="SUPFAM" id="SSF103190">
    <property type="entry name" value="Sensory domain-like"/>
    <property type="match status" value="1"/>
</dbReference>
<accession>A0A831PJV3</accession>
<keyword evidence="10" id="KW-0067">ATP-binding</keyword>
<dbReference type="GO" id="GO:0004721">
    <property type="term" value="F:phosphoprotein phosphatase activity"/>
    <property type="evidence" value="ECO:0007669"/>
    <property type="project" value="TreeGrafter"/>
</dbReference>
<keyword evidence="11 14" id="KW-1133">Transmembrane helix</keyword>
<proteinExistence type="predicted"/>
<evidence type="ECO:0000256" key="9">
    <source>
        <dbReference type="ARBA" id="ARBA00022777"/>
    </source>
</evidence>
<dbReference type="PROSITE" id="PS50112">
    <property type="entry name" value="PAS"/>
    <property type="match status" value="1"/>
</dbReference>
<dbReference type="GO" id="GO:0005524">
    <property type="term" value="F:ATP binding"/>
    <property type="evidence" value="ECO:0007669"/>
    <property type="project" value="UniProtKB-KW"/>
</dbReference>
<evidence type="ECO:0000256" key="1">
    <source>
        <dbReference type="ARBA" id="ARBA00000085"/>
    </source>
</evidence>
<reference evidence="17" key="1">
    <citation type="journal article" date="2020" name="mSystems">
        <title>Genome- and Community-Level Interaction Insights into Carbon Utilization and Element Cycling Functions of Hydrothermarchaeota in Hydrothermal Sediment.</title>
        <authorList>
            <person name="Zhou Z."/>
            <person name="Liu Y."/>
            <person name="Xu W."/>
            <person name="Pan J."/>
            <person name="Luo Z.H."/>
            <person name="Li M."/>
        </authorList>
    </citation>
    <scope>NUCLEOTIDE SEQUENCE [LARGE SCALE GENOMIC DNA]</scope>
    <source>
        <strain evidence="17">SpSt-1220</strain>
    </source>
</reference>
<dbReference type="SUPFAM" id="SSF55785">
    <property type="entry name" value="PYP-like sensor domain (PAS domain)"/>
    <property type="match status" value="1"/>
</dbReference>
<comment type="subcellular location">
    <subcellularLocation>
        <location evidence="2">Cell membrane</location>
        <topology evidence="2">Multi-pass membrane protein</topology>
    </subcellularLocation>
</comment>
<evidence type="ECO:0000256" key="11">
    <source>
        <dbReference type="ARBA" id="ARBA00022989"/>
    </source>
</evidence>
<dbReference type="Pfam" id="PF02518">
    <property type="entry name" value="HATPase_c"/>
    <property type="match status" value="1"/>
</dbReference>
<sequence>SRAIGTYIPAVTPEGEADPVVSAILKGKSYRGRAYVVNAWHVTAYHPLWDEDRKNVVGALYVGVRQDNLESLRKGIADIVVGKSGYVYVLGGKGGHRGHYIISKDGIRDGEDIWDSVDADDRYFIREIIEQALRQANPPTGSPIPVDFVNYRWKNPGEDEPRKKIVAVAYFEPWDWVIGAGYYESDLMDSQYRLQAAINNMGYWTGLTAAIMVLLAVPVGTMVAGGIRNRIDSVLTSVEEILIVVDNHGRIMLLSDPAAEFLGVTPRHAVKQSFDQVVPYDQLRRKIGESLHDRKVSHRFDFDVPARKGTRIMEARTSSIQARVGGFAGMIFIIHDVTGERELDRLKSEFICTAAHELSTPLASIIGYSELLLENRDLPEETFREAATFINKKAWSLSRIVNDLLDLSRIELGREIPLEKRPCDLNDILHEAATFGRNLSRRHQFEVDVPQESIVLDCDRDKLEQALENIVGNAIKYSPDGGRIRIVGAPKVDGYQIMVEDEGIGMNASEVKHIFDKFYRADSSTTAVEGTGLGMSIVQHIVQEHQGRVWVESRPAKGTRIYIELPWPEGGTPFTRGNGQRNN</sequence>
<dbReference type="Gene3D" id="1.10.287.130">
    <property type="match status" value="1"/>
</dbReference>
<dbReference type="GO" id="GO:0016036">
    <property type="term" value="P:cellular response to phosphate starvation"/>
    <property type="evidence" value="ECO:0007669"/>
    <property type="project" value="TreeGrafter"/>
</dbReference>
<dbReference type="InterPro" id="IPR035965">
    <property type="entry name" value="PAS-like_dom_sf"/>
</dbReference>
<keyword evidence="13 14" id="KW-0472">Membrane</keyword>
<organism evidence="17">
    <name type="scientific">Geoalkalibacter subterraneus</name>
    <dbReference type="NCBI Taxonomy" id="483547"/>
    <lineage>
        <taxon>Bacteria</taxon>
        <taxon>Pseudomonadati</taxon>
        <taxon>Thermodesulfobacteriota</taxon>
        <taxon>Desulfuromonadia</taxon>
        <taxon>Desulfuromonadales</taxon>
        <taxon>Geoalkalibacteraceae</taxon>
        <taxon>Geoalkalibacter</taxon>
    </lineage>
</organism>
<feature type="domain" description="Histidine kinase" evidence="15">
    <location>
        <begin position="353"/>
        <end position="569"/>
    </location>
</feature>
<evidence type="ECO:0000256" key="14">
    <source>
        <dbReference type="SAM" id="Phobius"/>
    </source>
</evidence>
<dbReference type="InterPro" id="IPR036097">
    <property type="entry name" value="HisK_dim/P_sf"/>
</dbReference>
<dbReference type="InterPro" id="IPR003661">
    <property type="entry name" value="HisK_dim/P_dom"/>
</dbReference>
<dbReference type="InterPro" id="IPR013767">
    <property type="entry name" value="PAS_fold"/>
</dbReference>
<dbReference type="InterPro" id="IPR033462">
    <property type="entry name" value="Cache_3-Cache_2"/>
</dbReference>
<keyword evidence="12" id="KW-0902">Two-component regulatory system</keyword>
<evidence type="ECO:0000256" key="4">
    <source>
        <dbReference type="ARBA" id="ARBA00022475"/>
    </source>
</evidence>